<proteinExistence type="predicted"/>
<accession>A0A816NYV2</accession>
<organism evidence="1">
    <name type="scientific">Brassica napus</name>
    <name type="common">Rape</name>
    <dbReference type="NCBI Taxonomy" id="3708"/>
    <lineage>
        <taxon>Eukaryota</taxon>
        <taxon>Viridiplantae</taxon>
        <taxon>Streptophyta</taxon>
        <taxon>Embryophyta</taxon>
        <taxon>Tracheophyta</taxon>
        <taxon>Spermatophyta</taxon>
        <taxon>Magnoliopsida</taxon>
        <taxon>eudicotyledons</taxon>
        <taxon>Gunneridae</taxon>
        <taxon>Pentapetalae</taxon>
        <taxon>rosids</taxon>
        <taxon>malvids</taxon>
        <taxon>Brassicales</taxon>
        <taxon>Brassicaceae</taxon>
        <taxon>Brassiceae</taxon>
        <taxon>Brassica</taxon>
    </lineage>
</organism>
<dbReference type="EMBL" id="HG994363">
    <property type="protein sequence ID" value="CAF2042278.1"/>
    <property type="molecule type" value="Genomic_DNA"/>
</dbReference>
<protein>
    <submittedName>
        <fullName evidence="1">(rape) hypothetical protein</fullName>
    </submittedName>
</protein>
<evidence type="ECO:0000313" key="1">
    <source>
        <dbReference type="EMBL" id="CAF2042278.1"/>
    </source>
</evidence>
<gene>
    <name evidence="1" type="ORF">DARMORV10_A09P25110.1</name>
</gene>
<dbReference type="AlphaFoldDB" id="A0A816NYV2"/>
<sequence length="34" mass="4171">MKVCHFGEIFAQWRSFSTIQKLFSCDKYIRFHLC</sequence>
<dbReference type="Proteomes" id="UP001295469">
    <property type="component" value="Chromosome A09"/>
</dbReference>
<reference evidence="1" key="1">
    <citation type="submission" date="2021-01" db="EMBL/GenBank/DDBJ databases">
        <authorList>
            <consortium name="Genoscope - CEA"/>
            <person name="William W."/>
        </authorList>
    </citation>
    <scope>NUCLEOTIDE SEQUENCE</scope>
</reference>
<name>A0A816NYV2_BRANA</name>